<reference evidence="2 3" key="1">
    <citation type="journal article" date="2017" name="Curr. Biol.">
        <title>Genome architecture and evolution of a unichromosomal asexual nematode.</title>
        <authorList>
            <person name="Fradin H."/>
            <person name="Zegar C."/>
            <person name="Gutwein M."/>
            <person name="Lucas J."/>
            <person name="Kovtun M."/>
            <person name="Corcoran D."/>
            <person name="Baugh L.R."/>
            <person name="Kiontke K."/>
            <person name="Gunsalus K."/>
            <person name="Fitch D.H."/>
            <person name="Piano F."/>
        </authorList>
    </citation>
    <scope>NUCLEOTIDE SEQUENCE [LARGE SCALE GENOMIC DNA]</scope>
    <source>
        <strain evidence="2">PF1309</strain>
    </source>
</reference>
<dbReference type="EMBL" id="LIAE01006416">
    <property type="protein sequence ID" value="PAV89957.1"/>
    <property type="molecule type" value="Genomic_DNA"/>
</dbReference>
<dbReference type="AlphaFoldDB" id="A0A2A2LVE8"/>
<gene>
    <name evidence="2" type="ORF">WR25_10538</name>
</gene>
<evidence type="ECO:0000313" key="3">
    <source>
        <dbReference type="Proteomes" id="UP000218231"/>
    </source>
</evidence>
<feature type="compositionally biased region" description="Polar residues" evidence="1">
    <location>
        <begin position="147"/>
        <end position="157"/>
    </location>
</feature>
<dbReference type="Proteomes" id="UP000218231">
    <property type="component" value="Unassembled WGS sequence"/>
</dbReference>
<evidence type="ECO:0000256" key="1">
    <source>
        <dbReference type="SAM" id="MobiDB-lite"/>
    </source>
</evidence>
<feature type="region of interest" description="Disordered" evidence="1">
    <location>
        <begin position="119"/>
        <end position="165"/>
    </location>
</feature>
<protein>
    <submittedName>
        <fullName evidence="2">Uncharacterized protein</fullName>
    </submittedName>
</protein>
<sequence>MPHVCSSRSGPAPSASVVSTGCSALLGASSIACSDYISQIACSEEQIPFVVELVVNLDCIRIPFGRSPTGCSRALSGKLAFLSINLLERAGMEHSGKNSHHSGNGNFGPTQAFEFRPAKEGTRSKSPGGVIGRLSNFARGKTRGSLHESSGGNNSAGNDKPKKAR</sequence>
<organism evidence="2 3">
    <name type="scientific">Diploscapter pachys</name>
    <dbReference type="NCBI Taxonomy" id="2018661"/>
    <lineage>
        <taxon>Eukaryota</taxon>
        <taxon>Metazoa</taxon>
        <taxon>Ecdysozoa</taxon>
        <taxon>Nematoda</taxon>
        <taxon>Chromadorea</taxon>
        <taxon>Rhabditida</taxon>
        <taxon>Rhabditina</taxon>
        <taxon>Rhabditomorpha</taxon>
        <taxon>Rhabditoidea</taxon>
        <taxon>Rhabditidae</taxon>
        <taxon>Diploscapter</taxon>
    </lineage>
</organism>
<name>A0A2A2LVE8_9BILA</name>
<accession>A0A2A2LVE8</accession>
<keyword evidence="3" id="KW-1185">Reference proteome</keyword>
<dbReference type="STRING" id="2018661.A0A2A2LVE8"/>
<evidence type="ECO:0000313" key="2">
    <source>
        <dbReference type="EMBL" id="PAV89957.1"/>
    </source>
</evidence>
<proteinExistence type="predicted"/>
<feature type="region of interest" description="Disordered" evidence="1">
    <location>
        <begin position="93"/>
        <end position="112"/>
    </location>
</feature>
<comment type="caution">
    <text evidence="2">The sequence shown here is derived from an EMBL/GenBank/DDBJ whole genome shotgun (WGS) entry which is preliminary data.</text>
</comment>